<evidence type="ECO:0000256" key="2">
    <source>
        <dbReference type="SAM" id="MobiDB-lite"/>
    </source>
</evidence>
<feature type="region of interest" description="Disordered" evidence="2">
    <location>
        <begin position="1290"/>
        <end position="1310"/>
    </location>
</feature>
<proteinExistence type="predicted"/>
<protein>
    <submittedName>
        <fullName evidence="3">Uncharacterized protein</fullName>
    </submittedName>
</protein>
<feature type="region of interest" description="Disordered" evidence="2">
    <location>
        <begin position="737"/>
        <end position="852"/>
    </location>
</feature>
<feature type="region of interest" description="Disordered" evidence="2">
    <location>
        <begin position="54"/>
        <end position="107"/>
    </location>
</feature>
<feature type="compositionally biased region" description="Basic and acidic residues" evidence="2">
    <location>
        <begin position="1183"/>
        <end position="1224"/>
    </location>
</feature>
<feature type="coiled-coil region" evidence="1">
    <location>
        <begin position="1448"/>
        <end position="1475"/>
    </location>
</feature>
<keyword evidence="4" id="KW-1185">Reference proteome</keyword>
<feature type="region of interest" description="Disordered" evidence="2">
    <location>
        <begin position="377"/>
        <end position="399"/>
    </location>
</feature>
<keyword evidence="1" id="KW-0175">Coiled coil</keyword>
<evidence type="ECO:0000256" key="1">
    <source>
        <dbReference type="SAM" id="Coils"/>
    </source>
</evidence>
<feature type="region of interest" description="Disordered" evidence="2">
    <location>
        <begin position="186"/>
        <end position="219"/>
    </location>
</feature>
<accession>A0ABQ6MFL1</accession>
<name>A0ABQ6MFL1_9STRA</name>
<feature type="region of interest" description="Disordered" evidence="2">
    <location>
        <begin position="916"/>
        <end position="1029"/>
    </location>
</feature>
<feature type="compositionally biased region" description="Acidic residues" evidence="2">
    <location>
        <begin position="1065"/>
        <end position="1074"/>
    </location>
</feature>
<feature type="compositionally biased region" description="Basic and acidic residues" evidence="2">
    <location>
        <begin position="1082"/>
        <end position="1092"/>
    </location>
</feature>
<feature type="compositionally biased region" description="Basic and acidic residues" evidence="2">
    <location>
        <begin position="738"/>
        <end position="757"/>
    </location>
</feature>
<dbReference type="EMBL" id="BRYB01000213">
    <property type="protein sequence ID" value="GMI25371.1"/>
    <property type="molecule type" value="Genomic_DNA"/>
</dbReference>
<feature type="region of interest" description="Disordered" evidence="2">
    <location>
        <begin position="1059"/>
        <end position="1092"/>
    </location>
</feature>
<evidence type="ECO:0000313" key="4">
    <source>
        <dbReference type="Proteomes" id="UP001165060"/>
    </source>
</evidence>
<feature type="compositionally biased region" description="Basic and acidic residues" evidence="2">
    <location>
        <begin position="269"/>
        <end position="290"/>
    </location>
</feature>
<reference evidence="3 4" key="1">
    <citation type="journal article" date="2023" name="Commun. Biol.">
        <title>Genome analysis of Parmales, the sister group of diatoms, reveals the evolutionary specialization of diatoms from phago-mixotrophs to photoautotrophs.</title>
        <authorList>
            <person name="Ban H."/>
            <person name="Sato S."/>
            <person name="Yoshikawa S."/>
            <person name="Yamada K."/>
            <person name="Nakamura Y."/>
            <person name="Ichinomiya M."/>
            <person name="Sato N."/>
            <person name="Blanc-Mathieu R."/>
            <person name="Endo H."/>
            <person name="Kuwata A."/>
            <person name="Ogata H."/>
        </authorList>
    </citation>
    <scope>NUCLEOTIDE SEQUENCE [LARGE SCALE GENOMIC DNA]</scope>
</reference>
<comment type="caution">
    <text evidence="3">The sequence shown here is derived from an EMBL/GenBank/DDBJ whole genome shotgun (WGS) entry which is preliminary data.</text>
</comment>
<dbReference type="Proteomes" id="UP001165060">
    <property type="component" value="Unassembled WGS sequence"/>
</dbReference>
<feature type="coiled-coil region" evidence="1">
    <location>
        <begin position="531"/>
        <end position="561"/>
    </location>
</feature>
<evidence type="ECO:0000313" key="3">
    <source>
        <dbReference type="EMBL" id="GMI25371.1"/>
    </source>
</evidence>
<feature type="compositionally biased region" description="Low complexity" evidence="2">
    <location>
        <begin position="193"/>
        <end position="210"/>
    </location>
</feature>
<feature type="compositionally biased region" description="Polar residues" evidence="2">
    <location>
        <begin position="794"/>
        <end position="812"/>
    </location>
</feature>
<organism evidence="3 4">
    <name type="scientific">Tetraparma gracilis</name>
    <dbReference type="NCBI Taxonomy" id="2962635"/>
    <lineage>
        <taxon>Eukaryota</taxon>
        <taxon>Sar</taxon>
        <taxon>Stramenopiles</taxon>
        <taxon>Ochrophyta</taxon>
        <taxon>Bolidophyceae</taxon>
        <taxon>Parmales</taxon>
        <taxon>Triparmaceae</taxon>
        <taxon>Tetraparma</taxon>
    </lineage>
</organism>
<feature type="region of interest" description="Disordered" evidence="2">
    <location>
        <begin position="1"/>
        <end position="22"/>
    </location>
</feature>
<feature type="compositionally biased region" description="Low complexity" evidence="2">
    <location>
        <begin position="813"/>
        <end position="822"/>
    </location>
</feature>
<sequence>MADSDSDSVSSATPSVEPVIHMSMRVSATKTAAPKTTFEPLIGATFSLNATPLLRPQTAGDAPVKRSDRRRSSSHYYASPEVRRRSSAHFTPGPSAPPPPAMGAAGQQSLASLPIPLNQRDMAALKMGRQLMMDVSEHYDESNLDNSQTVARYFVDRWLKSLNPASSATTITPFSLEMLSRLEAARTLEESQRPQSPGSPSSYRGSPTSGMRDKAGKPGKALVNSACQVLDAIVDEIGGEYPVFAEIRRTLYPAIFMEKSSAQYPVPTSEEHRGERFSTEDRGLPSRHPDFTERKMWCQSDNEKKLADAEAKIEEYELRWNEKDEILAEKDAELEAAVNHAADLQNELDEMKAKMDKSKKEGQMHAMHKASLRSMLDTEKEKHKSTKADSARSLKDTLAAEKKKAAEKVERLQESQKRAVEGLKEAESKYLKCKEDMFAKDEELQALGNQAKELAAEKGTRDAAFAKRLEVVNSEKAEVLNDLENVKQMSQNNRRMYSELIEDHHALQTSYNELLSNQESAAQALSTVMDESQLAALKKELEDQKRDLANERRASVMLRDELTSAKTTAAEWAAAASKNAEAATGARNKAQLDVDQATPSDENVMFIEKHYVDKSVVVELEAKIEELRKELEECQKKSEEKQRQLDSELDRVNKELETQKENEKFFSEKYSETEELLKLSEEQQKESALLRDALEAAKSDLERELIGKINSVEGEIENYRSIIAKLEADNAELQSDLEQERHRIAVESGEVVEREGEGEGEGGGEGEEEEEEEEGEGREGRPLSPSLEPPMPQPVTNDAASNELISSLQAQVESLTSELSSSSEKKSALEEELSGATAMYESSKERSSKQAVEIGELKRKIAELEEICGKLESTLQRTSSEAGGGKVADMLKQLDGRKKFQAKAKKVLTMVKMGKKNPFGAAMGGFGRGKSALPLSAPVTEETETDGNDLRDRSTSESVASGAKQLLEDEGAMERKKNEEEQLKAEEGRRMEEKERQEREEQERRKKEESEAMRIAEEGMKDKMEAQLKEQLEAETAKIKEEAEKEKEKIRLELELEFKSQAKEEEVEEKETDDAAAGVSAKMKESQEKMDKELEEIRRVQEQMKKEALASVEAAEMAQASAEHANQAKEAAAAELARLQESMAKQANEAHAKDDAREAELLALRDEEDRLKAAVAEAERKAREAADAKREHNELRQKLERELADQAKAAEEANRSREDAEKKARTGGLISKMGMLGKDSHAAAKLKRAEEAAAEKLAEAEGRIEAERKKAAEEIERLKAEAERGKELAVAKAKEGMEKEQAEERAREKERARIGSLDDYGKGLEMGQKIALVKEMLAEIQDLEAMGDNVAFKKKIAELRGKIAKLRKDLEDYGGWKKALYLSGGSVDLNFDIDPWPLKQQVEILKEIKGYLTKTMEAESKEAAAAFREVDDKCIGLKKVVGRGEKTIEKQQGTINSLREEIEELERGIAQQDAAGGGGGGGGAAELNLEAAGAADEITKEMVLDELKQVRRQMFRERLAVNELLGGIDKFNDKVGSLCVSRDSAEMVAMEEAGKRRDEIGALLFKTGAVSQILVHGSEVEARSLLNSERPPPLKHTPDLCSEKNAGKSILPYLVTKKKQVQVLAKFLEKRVLFGDNLTNYKEEVKSLHNLGKIETFAENLNDKLVWHQGRALMIQESLNHILANAKGSEDKATELYHAAKMVNVDVGREEMLNWAATYGESDRLEKAVGLGRKGAVGFASKGEYLGSMARTSSPPRKFEVGTEAARTAYGLPG</sequence>
<feature type="region of interest" description="Disordered" evidence="2">
    <location>
        <begin position="1183"/>
        <end position="1235"/>
    </location>
</feature>
<feature type="compositionally biased region" description="Basic and acidic residues" evidence="2">
    <location>
        <begin position="972"/>
        <end position="1029"/>
    </location>
</feature>
<gene>
    <name evidence="3" type="ORF">TeGR_g5021</name>
</gene>
<feature type="compositionally biased region" description="Acidic residues" evidence="2">
    <location>
        <begin position="758"/>
        <end position="776"/>
    </location>
</feature>
<feature type="region of interest" description="Disordered" evidence="2">
    <location>
        <begin position="266"/>
        <end position="290"/>
    </location>
</feature>
<feature type="coiled-coil region" evidence="1">
    <location>
        <begin position="299"/>
        <end position="361"/>
    </location>
</feature>